<dbReference type="EMBL" id="CP093348">
    <property type="protein sequence ID" value="WOH06922.1"/>
    <property type="molecule type" value="Genomic_DNA"/>
</dbReference>
<organism evidence="2 3">
    <name type="scientific">Daucus carota subsp. sativus</name>
    <name type="common">Carrot</name>
    <dbReference type="NCBI Taxonomy" id="79200"/>
    <lineage>
        <taxon>Eukaryota</taxon>
        <taxon>Viridiplantae</taxon>
        <taxon>Streptophyta</taxon>
        <taxon>Embryophyta</taxon>
        <taxon>Tracheophyta</taxon>
        <taxon>Spermatophyta</taxon>
        <taxon>Magnoliopsida</taxon>
        <taxon>eudicotyledons</taxon>
        <taxon>Gunneridae</taxon>
        <taxon>Pentapetalae</taxon>
        <taxon>asterids</taxon>
        <taxon>campanulids</taxon>
        <taxon>Apiales</taxon>
        <taxon>Apiaceae</taxon>
        <taxon>Apioideae</taxon>
        <taxon>Scandiceae</taxon>
        <taxon>Daucinae</taxon>
        <taxon>Daucus</taxon>
        <taxon>Daucus sect. Daucus</taxon>
    </lineage>
</organism>
<keyword evidence="3" id="KW-1185">Reference proteome</keyword>
<reference evidence="2" key="2">
    <citation type="submission" date="2022-03" db="EMBL/GenBank/DDBJ databases">
        <title>Draft title - Genomic analysis of global carrot germplasm unveils the trajectory of domestication and the origin of high carotenoid orange carrot.</title>
        <authorList>
            <person name="Iorizzo M."/>
            <person name="Ellison S."/>
            <person name="Senalik D."/>
            <person name="Macko-Podgorni A."/>
            <person name="Grzebelus D."/>
            <person name="Bostan H."/>
            <person name="Rolling W."/>
            <person name="Curaba J."/>
            <person name="Simon P."/>
        </authorList>
    </citation>
    <scope>NUCLEOTIDE SEQUENCE</scope>
    <source>
        <tissue evidence="2">Leaf</tissue>
    </source>
</reference>
<protein>
    <submittedName>
        <fullName evidence="2">Uncharacterized protein</fullName>
    </submittedName>
</protein>
<dbReference type="Proteomes" id="UP000077755">
    <property type="component" value="Chromosome 6"/>
</dbReference>
<name>A0AAF1B7Q1_DAUCS</name>
<gene>
    <name evidence="2" type="ORF">DCAR_0626351</name>
</gene>
<proteinExistence type="predicted"/>
<accession>A0AAF1B7Q1</accession>
<evidence type="ECO:0000313" key="2">
    <source>
        <dbReference type="EMBL" id="WOH06922.1"/>
    </source>
</evidence>
<feature type="region of interest" description="Disordered" evidence="1">
    <location>
        <begin position="1"/>
        <end position="26"/>
    </location>
</feature>
<evidence type="ECO:0000313" key="3">
    <source>
        <dbReference type="Proteomes" id="UP000077755"/>
    </source>
</evidence>
<dbReference type="AlphaFoldDB" id="A0AAF1B7Q1"/>
<evidence type="ECO:0000256" key="1">
    <source>
        <dbReference type="SAM" id="MobiDB-lite"/>
    </source>
</evidence>
<reference evidence="2" key="1">
    <citation type="journal article" date="2016" name="Nat. Genet.">
        <title>A high-quality carrot genome assembly provides new insights into carotenoid accumulation and asterid genome evolution.</title>
        <authorList>
            <person name="Iorizzo M."/>
            <person name="Ellison S."/>
            <person name="Senalik D."/>
            <person name="Zeng P."/>
            <person name="Satapoomin P."/>
            <person name="Huang J."/>
            <person name="Bowman M."/>
            <person name="Iovene M."/>
            <person name="Sanseverino W."/>
            <person name="Cavagnaro P."/>
            <person name="Yildiz M."/>
            <person name="Macko-Podgorni A."/>
            <person name="Moranska E."/>
            <person name="Grzebelus E."/>
            <person name="Grzebelus D."/>
            <person name="Ashrafi H."/>
            <person name="Zheng Z."/>
            <person name="Cheng S."/>
            <person name="Spooner D."/>
            <person name="Van Deynze A."/>
            <person name="Simon P."/>
        </authorList>
    </citation>
    <scope>NUCLEOTIDE SEQUENCE</scope>
    <source>
        <tissue evidence="2">Leaf</tissue>
    </source>
</reference>
<feature type="compositionally biased region" description="Basic residues" evidence="1">
    <location>
        <begin position="7"/>
        <end position="22"/>
    </location>
</feature>
<sequence>MWSKGVRLVRGRERRMTRHSSKSRNNMRMLRKLQRMITPDQSQVADPDFLFEQTAAYISLLQSHVSSLKKIIHHVQQKKLN</sequence>